<evidence type="ECO:0000256" key="2">
    <source>
        <dbReference type="ARBA" id="ARBA00022771"/>
    </source>
</evidence>
<dbReference type="SUPFAM" id="SSF90229">
    <property type="entry name" value="CCCH zinc finger"/>
    <property type="match status" value="1"/>
</dbReference>
<evidence type="ECO:0000259" key="6">
    <source>
        <dbReference type="PROSITE" id="PS50103"/>
    </source>
</evidence>
<evidence type="ECO:0000256" key="3">
    <source>
        <dbReference type="ARBA" id="ARBA00022833"/>
    </source>
</evidence>
<keyword evidence="3 4" id="KW-0862">Zinc</keyword>
<evidence type="ECO:0000256" key="1">
    <source>
        <dbReference type="ARBA" id="ARBA00022723"/>
    </source>
</evidence>
<dbReference type="AlphaFoldDB" id="A0A7S4SC05"/>
<proteinExistence type="predicted"/>
<feature type="domain" description="C3H1-type" evidence="6">
    <location>
        <begin position="327"/>
        <end position="354"/>
    </location>
</feature>
<accession>A0A7S4SC05</accession>
<evidence type="ECO:0000256" key="4">
    <source>
        <dbReference type="PROSITE-ProRule" id="PRU00723"/>
    </source>
</evidence>
<protein>
    <recommendedName>
        <fullName evidence="6">C3H1-type domain-containing protein</fullName>
    </recommendedName>
</protein>
<dbReference type="EMBL" id="HBNR01067410">
    <property type="protein sequence ID" value="CAE4640203.1"/>
    <property type="molecule type" value="Transcribed_RNA"/>
</dbReference>
<name>A0A7S4SC05_9DINO</name>
<keyword evidence="1 4" id="KW-0479">Metal-binding</keyword>
<dbReference type="InterPro" id="IPR011989">
    <property type="entry name" value="ARM-like"/>
</dbReference>
<reference evidence="7" key="1">
    <citation type="submission" date="2021-01" db="EMBL/GenBank/DDBJ databases">
        <authorList>
            <person name="Corre E."/>
            <person name="Pelletier E."/>
            <person name="Niang G."/>
            <person name="Scheremetjew M."/>
            <person name="Finn R."/>
            <person name="Kale V."/>
            <person name="Holt S."/>
            <person name="Cochrane G."/>
            <person name="Meng A."/>
            <person name="Brown T."/>
            <person name="Cohen L."/>
        </authorList>
    </citation>
    <scope>NUCLEOTIDE SEQUENCE</scope>
    <source>
        <strain evidence="7">CCMP3105</strain>
    </source>
</reference>
<gene>
    <name evidence="7" type="ORF">AMON00008_LOCUS47665</name>
</gene>
<feature type="region of interest" description="Disordered" evidence="5">
    <location>
        <begin position="18"/>
        <end position="97"/>
    </location>
</feature>
<dbReference type="GO" id="GO:0008270">
    <property type="term" value="F:zinc ion binding"/>
    <property type="evidence" value="ECO:0007669"/>
    <property type="project" value="UniProtKB-KW"/>
</dbReference>
<organism evidence="7">
    <name type="scientific">Alexandrium monilatum</name>
    <dbReference type="NCBI Taxonomy" id="311494"/>
    <lineage>
        <taxon>Eukaryota</taxon>
        <taxon>Sar</taxon>
        <taxon>Alveolata</taxon>
        <taxon>Dinophyceae</taxon>
        <taxon>Gonyaulacales</taxon>
        <taxon>Pyrocystaceae</taxon>
        <taxon>Alexandrium</taxon>
    </lineage>
</organism>
<feature type="compositionally biased region" description="Basic and acidic residues" evidence="5">
    <location>
        <begin position="45"/>
        <end position="78"/>
    </location>
</feature>
<evidence type="ECO:0000313" key="7">
    <source>
        <dbReference type="EMBL" id="CAE4640203.1"/>
    </source>
</evidence>
<dbReference type="Pfam" id="PF00642">
    <property type="entry name" value="zf-CCCH"/>
    <property type="match status" value="1"/>
</dbReference>
<evidence type="ECO:0000256" key="5">
    <source>
        <dbReference type="SAM" id="MobiDB-lite"/>
    </source>
</evidence>
<sequence length="359" mass="37668">MAQGPGSALRWWVHGAARMAADAHRGERKRSEDGGYPGQSATKVNGDRPAESADRGDRADRAGRAGDRADRGPERSERVGGSVWHHPRNGSLPSADKSIPLAVAMQSVSDAGEPDEWVLRCAGAALENPSAGRGEAEAVLTKLSTWLAPPASPQVLSQIASSGIPVAVVRAIRKYRSEPPAAALACVVVVRSSGGQAGRPAGTAESTSAHIRAGALEEVSGLMDRHPSHGGVQNVCLILMDRLLKDSSTARQAVSSGAVSRVVRAMEATPGREVQYNGLAALRVLADIGRAPRSGLQEVAMRAKAAHSSDAALCNMANDVLALVAPRFKEVLCWHWQSGWCKLGPRCTYAHGPSDMRGA</sequence>
<dbReference type="SMART" id="SM00356">
    <property type="entry name" value="ZnF_C3H1"/>
    <property type="match status" value="1"/>
</dbReference>
<dbReference type="Gene3D" id="4.10.1000.10">
    <property type="entry name" value="Zinc finger, CCCH-type"/>
    <property type="match status" value="1"/>
</dbReference>
<dbReference type="PROSITE" id="PS50103">
    <property type="entry name" value="ZF_C3H1"/>
    <property type="match status" value="1"/>
</dbReference>
<feature type="compositionally biased region" description="Basic and acidic residues" evidence="5">
    <location>
        <begin position="21"/>
        <end position="33"/>
    </location>
</feature>
<keyword evidence="2 4" id="KW-0863">Zinc-finger</keyword>
<dbReference type="InterPro" id="IPR036855">
    <property type="entry name" value="Znf_CCCH_sf"/>
</dbReference>
<dbReference type="Gene3D" id="1.25.10.10">
    <property type="entry name" value="Leucine-rich Repeat Variant"/>
    <property type="match status" value="1"/>
</dbReference>
<dbReference type="InterPro" id="IPR000571">
    <property type="entry name" value="Znf_CCCH"/>
</dbReference>
<feature type="zinc finger region" description="C3H1-type" evidence="4">
    <location>
        <begin position="327"/>
        <end position="354"/>
    </location>
</feature>